<dbReference type="Gene3D" id="1.10.287.1080">
    <property type="entry name" value="MazG-like"/>
    <property type="match status" value="1"/>
</dbReference>
<dbReference type="EMBL" id="CP098755">
    <property type="protein sequence ID" value="USG67341.1"/>
    <property type="molecule type" value="Genomic_DNA"/>
</dbReference>
<dbReference type="SUPFAM" id="SSF101386">
    <property type="entry name" value="all-alpha NTP pyrophosphatases"/>
    <property type="match status" value="1"/>
</dbReference>
<dbReference type="PANTHER" id="PTHR46523:SF1">
    <property type="entry name" value="DCTP PYROPHOSPHATASE 1"/>
    <property type="match status" value="1"/>
</dbReference>
<name>A0ABY4WJM8_9BACL</name>
<dbReference type="CDD" id="cd11537">
    <property type="entry name" value="NTP-PPase_RS21-C6_like"/>
    <property type="match status" value="1"/>
</dbReference>
<gene>
    <name evidence="1" type="ORF">NDK47_08745</name>
</gene>
<evidence type="ECO:0000313" key="2">
    <source>
        <dbReference type="Proteomes" id="UP001056500"/>
    </source>
</evidence>
<keyword evidence="2" id="KW-1185">Reference proteome</keyword>
<dbReference type="PIRSF" id="PIRSF029826">
    <property type="entry name" value="UCP029826_pph"/>
    <property type="match status" value="1"/>
</dbReference>
<dbReference type="Proteomes" id="UP001056500">
    <property type="component" value="Chromosome"/>
</dbReference>
<dbReference type="RefSeq" id="WP_251874443.1">
    <property type="nucleotide sequence ID" value="NZ_CP098755.1"/>
</dbReference>
<dbReference type="Pfam" id="PF12643">
    <property type="entry name" value="MazG-like"/>
    <property type="match status" value="1"/>
</dbReference>
<dbReference type="InterPro" id="IPR025984">
    <property type="entry name" value="DCTPP"/>
</dbReference>
<reference evidence="1" key="1">
    <citation type="submission" date="2022-06" db="EMBL/GenBank/DDBJ databases">
        <title>Genome sequencing of Brevibacillus sp. BB3-R1.</title>
        <authorList>
            <person name="Heo J."/>
            <person name="Lee D."/>
            <person name="Won M."/>
            <person name="Han B.-H."/>
            <person name="Hong S.-B."/>
            <person name="Kwon S.-W."/>
        </authorList>
    </citation>
    <scope>NUCLEOTIDE SEQUENCE</scope>
    <source>
        <strain evidence="1">BB3-R1</strain>
    </source>
</reference>
<proteinExistence type="predicted"/>
<dbReference type="PANTHER" id="PTHR46523">
    <property type="entry name" value="DCTP PYROPHOSPHATASE 1"/>
    <property type="match status" value="1"/>
</dbReference>
<accession>A0ABY4WJM8</accession>
<protein>
    <submittedName>
        <fullName evidence="1">Nucleotide pyrophosphohydrolase</fullName>
    </submittedName>
</protein>
<sequence length="120" mass="14355">MDERTTISDLKLRVQKFCEDRDWDQFHNAKDLAIGIITESSELLEHFRFKSKEEMEGYFVDGHKREEISEELADVLFFVLRFAQMFNIDITQELIKKIEKNNQRYPVEKCKGANKKYSEL</sequence>
<organism evidence="1 2">
    <name type="scientific">Brevibacillus ruminantium</name>
    <dbReference type="NCBI Taxonomy" id="2950604"/>
    <lineage>
        <taxon>Bacteria</taxon>
        <taxon>Bacillati</taxon>
        <taxon>Bacillota</taxon>
        <taxon>Bacilli</taxon>
        <taxon>Bacillales</taxon>
        <taxon>Paenibacillaceae</taxon>
        <taxon>Brevibacillus</taxon>
    </lineage>
</organism>
<evidence type="ECO:0000313" key="1">
    <source>
        <dbReference type="EMBL" id="USG67341.1"/>
    </source>
</evidence>
<dbReference type="InterPro" id="IPR052555">
    <property type="entry name" value="dCTP_Pyrophosphatase"/>
</dbReference>